<dbReference type="EMBL" id="JAYWIO010000008">
    <property type="protein sequence ID" value="KAK7243055.1"/>
    <property type="molecule type" value="Genomic_DNA"/>
</dbReference>
<evidence type="ECO:0000256" key="5">
    <source>
        <dbReference type="ARBA" id="ARBA00022989"/>
    </source>
</evidence>
<evidence type="ECO:0000256" key="1">
    <source>
        <dbReference type="ARBA" id="ARBA00004477"/>
    </source>
</evidence>
<organism evidence="8 9">
    <name type="scientific">Crotalaria pallida</name>
    <name type="common">Smooth rattlebox</name>
    <name type="synonym">Crotalaria striata</name>
    <dbReference type="NCBI Taxonomy" id="3830"/>
    <lineage>
        <taxon>Eukaryota</taxon>
        <taxon>Viridiplantae</taxon>
        <taxon>Streptophyta</taxon>
        <taxon>Embryophyta</taxon>
        <taxon>Tracheophyta</taxon>
        <taxon>Spermatophyta</taxon>
        <taxon>Magnoliopsida</taxon>
        <taxon>eudicotyledons</taxon>
        <taxon>Gunneridae</taxon>
        <taxon>Pentapetalae</taxon>
        <taxon>rosids</taxon>
        <taxon>fabids</taxon>
        <taxon>Fabales</taxon>
        <taxon>Fabaceae</taxon>
        <taxon>Papilionoideae</taxon>
        <taxon>50 kb inversion clade</taxon>
        <taxon>genistoids sensu lato</taxon>
        <taxon>core genistoids</taxon>
        <taxon>Crotalarieae</taxon>
        <taxon>Crotalaria</taxon>
    </lineage>
</organism>
<feature type="transmembrane region" description="Helical" evidence="7">
    <location>
        <begin position="99"/>
        <end position="117"/>
    </location>
</feature>
<feature type="transmembrane region" description="Helical" evidence="7">
    <location>
        <begin position="129"/>
        <end position="148"/>
    </location>
</feature>
<keyword evidence="6 7" id="KW-0472">Membrane</keyword>
<dbReference type="PANTHER" id="PTHR20955:SF1">
    <property type="entry name" value="PROTEIN JAGUNAL HOMOLOG 1"/>
    <property type="match status" value="1"/>
</dbReference>
<dbReference type="GO" id="GO:0007029">
    <property type="term" value="P:endoplasmic reticulum organization"/>
    <property type="evidence" value="ECO:0007669"/>
    <property type="project" value="InterPro"/>
</dbReference>
<evidence type="ECO:0000256" key="7">
    <source>
        <dbReference type="SAM" id="Phobius"/>
    </source>
</evidence>
<evidence type="ECO:0000256" key="3">
    <source>
        <dbReference type="ARBA" id="ARBA00022692"/>
    </source>
</evidence>
<comment type="caution">
    <text evidence="8">The sequence shown here is derived from an EMBL/GenBank/DDBJ whole genome shotgun (WGS) entry which is preliminary data.</text>
</comment>
<keyword evidence="9" id="KW-1185">Reference proteome</keyword>
<name>A0AAN9E3L4_CROPI</name>
<dbReference type="GO" id="GO:0005789">
    <property type="term" value="C:endoplasmic reticulum membrane"/>
    <property type="evidence" value="ECO:0007669"/>
    <property type="project" value="UniProtKB-SubCell"/>
</dbReference>
<feature type="transmembrane region" description="Helical" evidence="7">
    <location>
        <begin position="71"/>
        <end position="93"/>
    </location>
</feature>
<proteinExistence type="inferred from homology"/>
<comment type="similarity">
    <text evidence="2">Belongs to the jagunal family.</text>
</comment>
<sequence>MKPWSRRLPRLRELSPLPEFCSVKKAKGDAAEEIYFRKAFWVSTGCKGKETPFSSIYHSVIPFPVLTGHTCCPLVTCLALFLLIGTIIAILPGIEKDNLNTIAFSSLIVSVVSLIIAELGRRQSRPSLLRFYAVVSSVAMLLFIASLAKQYSLLKVFVAIMSYQYFKFRFLHSNNL</sequence>
<dbReference type="Proteomes" id="UP001372338">
    <property type="component" value="Unassembled WGS sequence"/>
</dbReference>
<comment type="subcellular location">
    <subcellularLocation>
        <location evidence="1">Endoplasmic reticulum membrane</location>
        <topology evidence="1">Multi-pass membrane protein</topology>
    </subcellularLocation>
</comment>
<keyword evidence="5 7" id="KW-1133">Transmembrane helix</keyword>
<protein>
    <submittedName>
        <fullName evidence="8">Uncharacterized protein</fullName>
    </submittedName>
</protein>
<evidence type="ECO:0000313" key="9">
    <source>
        <dbReference type="Proteomes" id="UP001372338"/>
    </source>
</evidence>
<accession>A0AAN9E3L4</accession>
<keyword evidence="3 7" id="KW-0812">Transmembrane</keyword>
<keyword evidence="4" id="KW-0256">Endoplasmic reticulum</keyword>
<dbReference type="AlphaFoldDB" id="A0AAN9E3L4"/>
<evidence type="ECO:0000256" key="6">
    <source>
        <dbReference type="ARBA" id="ARBA00023136"/>
    </source>
</evidence>
<dbReference type="GO" id="GO:0016192">
    <property type="term" value="P:vesicle-mediated transport"/>
    <property type="evidence" value="ECO:0007669"/>
    <property type="project" value="TreeGrafter"/>
</dbReference>
<evidence type="ECO:0000313" key="8">
    <source>
        <dbReference type="EMBL" id="KAK7243055.1"/>
    </source>
</evidence>
<dbReference type="PANTHER" id="PTHR20955">
    <property type="entry name" value="PROTEIN JAGUNAL HOMOLOG 1"/>
    <property type="match status" value="1"/>
</dbReference>
<evidence type="ECO:0000256" key="4">
    <source>
        <dbReference type="ARBA" id="ARBA00022824"/>
    </source>
</evidence>
<gene>
    <name evidence="8" type="ORF">RIF29_37839</name>
</gene>
<dbReference type="InterPro" id="IPR009787">
    <property type="entry name" value="Jagunal"/>
</dbReference>
<reference evidence="8 9" key="1">
    <citation type="submission" date="2024-01" db="EMBL/GenBank/DDBJ databases">
        <title>The genomes of 5 underutilized Papilionoideae crops provide insights into root nodulation and disease resistanc.</title>
        <authorList>
            <person name="Yuan L."/>
        </authorList>
    </citation>
    <scope>NUCLEOTIDE SEQUENCE [LARGE SCALE GENOMIC DNA]</scope>
    <source>
        <strain evidence="8">ZHUSHIDOU_FW_LH</strain>
        <tissue evidence="8">Leaf</tissue>
    </source>
</reference>
<evidence type="ECO:0000256" key="2">
    <source>
        <dbReference type="ARBA" id="ARBA00008462"/>
    </source>
</evidence>